<proteinExistence type="inferred from homology"/>
<dbReference type="InterPro" id="IPR016167">
    <property type="entry name" value="FAD-bd_PCMH_sub1"/>
</dbReference>
<dbReference type="OrthoDB" id="2151789at2759"/>
<name>A0A9P4L9B4_9PLEO</name>
<dbReference type="Gene3D" id="3.30.465.10">
    <property type="match status" value="1"/>
</dbReference>
<evidence type="ECO:0000256" key="2">
    <source>
        <dbReference type="ARBA" id="ARBA00022630"/>
    </source>
</evidence>
<keyword evidence="5" id="KW-0732">Signal</keyword>
<evidence type="ECO:0000256" key="1">
    <source>
        <dbReference type="ARBA" id="ARBA00005466"/>
    </source>
</evidence>
<evidence type="ECO:0000256" key="3">
    <source>
        <dbReference type="ARBA" id="ARBA00022827"/>
    </source>
</evidence>
<dbReference type="Gene3D" id="3.30.43.10">
    <property type="entry name" value="Uridine Diphospho-n-acetylenolpyruvylglucosamine Reductase, domain 2"/>
    <property type="match status" value="1"/>
</dbReference>
<dbReference type="Pfam" id="PF01565">
    <property type="entry name" value="FAD_binding_4"/>
    <property type="match status" value="1"/>
</dbReference>
<evidence type="ECO:0000313" key="7">
    <source>
        <dbReference type="EMBL" id="KAF1846875.1"/>
    </source>
</evidence>
<organism evidence="7 8">
    <name type="scientific">Cucurbitaria berberidis CBS 394.84</name>
    <dbReference type="NCBI Taxonomy" id="1168544"/>
    <lineage>
        <taxon>Eukaryota</taxon>
        <taxon>Fungi</taxon>
        <taxon>Dikarya</taxon>
        <taxon>Ascomycota</taxon>
        <taxon>Pezizomycotina</taxon>
        <taxon>Dothideomycetes</taxon>
        <taxon>Pleosporomycetidae</taxon>
        <taxon>Pleosporales</taxon>
        <taxon>Pleosporineae</taxon>
        <taxon>Cucurbitariaceae</taxon>
        <taxon>Cucurbitaria</taxon>
    </lineage>
</organism>
<dbReference type="InterPro" id="IPR050416">
    <property type="entry name" value="FAD-linked_Oxidoreductase"/>
</dbReference>
<dbReference type="PANTHER" id="PTHR42973">
    <property type="entry name" value="BINDING OXIDOREDUCTASE, PUTATIVE (AFU_ORTHOLOGUE AFUA_1G17690)-RELATED"/>
    <property type="match status" value="1"/>
</dbReference>
<sequence length="486" mass="52867">MLPIVLLGFVAALVSATTHIVESPCELLKRLLPSEIILRNETRYTEVANKNWATNARRAPSCIVVANNTRSLQEAVKNLTRNSIQFAIRSGGHMIKPGGSNIDNGVLIDLSRLNEIEYNAIGQVARVGGGARWGDVYKALEPHNVTVVGGRLDDIGVGGLILGGGLSWLSSRHGLACDNVVNFEVILANGTLINANATSSTDLYKALKGGGNNFGVVTHFTISTYAIGAVWGGIRYYAPEQFPALISAFSQYQLGPQDPDASIMIQAPLTNSSFGVLLNIAYSRPFADPPAFDVFKSIPIALDTTSIRSYSSLISGASNPDITQLPRWDWRTATLAANATLYTEVYNITTKAPELQSLSQLQSGTFVFNMQPIPVQTVKAAKALGGNSLGLSEEPQVWVQYLMAWWHEEDDHKAYSLSKAIMDRVNQAANKANDSLDYVFMNDASQDQNVISSYGRDNVISMKKVQEKYDSTKAFQELVRGGFKLP</sequence>
<dbReference type="PROSITE" id="PS51387">
    <property type="entry name" value="FAD_PCMH"/>
    <property type="match status" value="1"/>
</dbReference>
<protein>
    <submittedName>
        <fullName evidence="7">FAD-binding oxidoreductase</fullName>
    </submittedName>
</protein>
<keyword evidence="3" id="KW-0274">FAD</keyword>
<keyword evidence="8" id="KW-1185">Reference proteome</keyword>
<keyword evidence="2" id="KW-0285">Flavoprotein</keyword>
<gene>
    <name evidence="7" type="ORF">K460DRAFT_383438</name>
</gene>
<dbReference type="GO" id="GO:0071949">
    <property type="term" value="F:FAD binding"/>
    <property type="evidence" value="ECO:0007669"/>
    <property type="project" value="InterPro"/>
</dbReference>
<comment type="similarity">
    <text evidence="1">Belongs to the oxygen-dependent FAD-linked oxidoreductase family.</text>
</comment>
<feature type="signal peptide" evidence="5">
    <location>
        <begin position="1"/>
        <end position="16"/>
    </location>
</feature>
<evidence type="ECO:0000259" key="6">
    <source>
        <dbReference type="PROSITE" id="PS51387"/>
    </source>
</evidence>
<dbReference type="InterPro" id="IPR016169">
    <property type="entry name" value="FAD-bd_PCMH_sub2"/>
</dbReference>
<feature type="chain" id="PRO_5040128373" evidence="5">
    <location>
        <begin position="17"/>
        <end position="486"/>
    </location>
</feature>
<dbReference type="Gene3D" id="3.40.462.20">
    <property type="match status" value="1"/>
</dbReference>
<keyword evidence="4" id="KW-0560">Oxidoreductase</keyword>
<dbReference type="RefSeq" id="XP_040789438.1">
    <property type="nucleotide sequence ID" value="XM_040935452.1"/>
</dbReference>
<dbReference type="InterPro" id="IPR036318">
    <property type="entry name" value="FAD-bd_PCMH-like_sf"/>
</dbReference>
<reference evidence="7" key="1">
    <citation type="submission" date="2020-01" db="EMBL/GenBank/DDBJ databases">
        <authorList>
            <consortium name="DOE Joint Genome Institute"/>
            <person name="Haridas S."/>
            <person name="Albert R."/>
            <person name="Binder M."/>
            <person name="Bloem J."/>
            <person name="Labutti K."/>
            <person name="Salamov A."/>
            <person name="Andreopoulos B."/>
            <person name="Baker S.E."/>
            <person name="Barry K."/>
            <person name="Bills G."/>
            <person name="Bluhm B.H."/>
            <person name="Cannon C."/>
            <person name="Castanera R."/>
            <person name="Culley D.E."/>
            <person name="Daum C."/>
            <person name="Ezra D."/>
            <person name="Gonzalez J.B."/>
            <person name="Henrissat B."/>
            <person name="Kuo A."/>
            <person name="Liang C."/>
            <person name="Lipzen A."/>
            <person name="Lutzoni F."/>
            <person name="Magnuson J."/>
            <person name="Mondo S."/>
            <person name="Nolan M."/>
            <person name="Ohm R."/>
            <person name="Pangilinan J."/>
            <person name="Park H.-J."/>
            <person name="Ramirez L."/>
            <person name="Alfaro M."/>
            <person name="Sun H."/>
            <person name="Tritt A."/>
            <person name="Yoshinaga Y."/>
            <person name="Zwiers L.-H."/>
            <person name="Turgeon B.G."/>
            <person name="Goodwin S.B."/>
            <person name="Spatafora J.W."/>
            <person name="Crous P.W."/>
            <person name="Grigoriev I.V."/>
        </authorList>
    </citation>
    <scope>NUCLEOTIDE SEQUENCE</scope>
    <source>
        <strain evidence="7">CBS 394.84</strain>
    </source>
</reference>
<dbReference type="Proteomes" id="UP000800039">
    <property type="component" value="Unassembled WGS sequence"/>
</dbReference>
<dbReference type="GeneID" id="63852703"/>
<dbReference type="PANTHER" id="PTHR42973:SF54">
    <property type="entry name" value="FAD-BINDING PCMH-TYPE DOMAIN-CONTAINING PROTEIN"/>
    <property type="match status" value="1"/>
</dbReference>
<dbReference type="GO" id="GO:0016491">
    <property type="term" value="F:oxidoreductase activity"/>
    <property type="evidence" value="ECO:0007669"/>
    <property type="project" value="UniProtKB-KW"/>
</dbReference>
<evidence type="ECO:0000313" key="8">
    <source>
        <dbReference type="Proteomes" id="UP000800039"/>
    </source>
</evidence>
<accession>A0A9P4L9B4</accession>
<dbReference type="AlphaFoldDB" id="A0A9P4L9B4"/>
<dbReference type="EMBL" id="ML976615">
    <property type="protein sequence ID" value="KAF1846875.1"/>
    <property type="molecule type" value="Genomic_DNA"/>
</dbReference>
<dbReference type="InterPro" id="IPR006094">
    <property type="entry name" value="Oxid_FAD_bind_N"/>
</dbReference>
<dbReference type="InterPro" id="IPR016166">
    <property type="entry name" value="FAD-bd_PCMH"/>
</dbReference>
<comment type="caution">
    <text evidence="7">The sequence shown here is derived from an EMBL/GenBank/DDBJ whole genome shotgun (WGS) entry which is preliminary data.</text>
</comment>
<evidence type="ECO:0000256" key="4">
    <source>
        <dbReference type="ARBA" id="ARBA00023002"/>
    </source>
</evidence>
<evidence type="ECO:0000256" key="5">
    <source>
        <dbReference type="SAM" id="SignalP"/>
    </source>
</evidence>
<dbReference type="SUPFAM" id="SSF56176">
    <property type="entry name" value="FAD-binding/transporter-associated domain-like"/>
    <property type="match status" value="1"/>
</dbReference>
<feature type="domain" description="FAD-binding PCMH-type" evidence="6">
    <location>
        <begin position="56"/>
        <end position="227"/>
    </location>
</feature>